<dbReference type="GO" id="GO:0005886">
    <property type="term" value="C:plasma membrane"/>
    <property type="evidence" value="ECO:0007669"/>
    <property type="project" value="UniProtKB-SubCell"/>
</dbReference>
<dbReference type="InterPro" id="IPR042106">
    <property type="entry name" value="Nuo/plastoQ_OxRdtase_6_NuoJ"/>
</dbReference>
<feature type="transmembrane region" description="Helical" evidence="6">
    <location>
        <begin position="30"/>
        <end position="47"/>
    </location>
</feature>
<evidence type="ECO:0000313" key="9">
    <source>
        <dbReference type="Proteomes" id="UP000671879"/>
    </source>
</evidence>
<evidence type="ECO:0000256" key="1">
    <source>
        <dbReference type="ARBA" id="ARBA00004651"/>
    </source>
</evidence>
<accession>A0A9Q7EW17</accession>
<dbReference type="AlphaFoldDB" id="A0A9Q7EW17"/>
<sequence>MNVFPAGFLLFLVLVCGLFALLSSRPLRSVQALAASGLCLALVFAVLRAPAVALGQLLFGVTFPALLYLFVFRACRKGRDLRCRRR</sequence>
<evidence type="ECO:0000256" key="2">
    <source>
        <dbReference type="ARBA" id="ARBA00022475"/>
    </source>
</evidence>
<feature type="transmembrane region" description="Helical" evidence="6">
    <location>
        <begin position="6"/>
        <end position="23"/>
    </location>
</feature>
<proteinExistence type="predicted"/>
<reference evidence="9" key="1">
    <citation type="submission" date="2021-04" db="EMBL/GenBank/DDBJ databases">
        <title>A novel Synergistetes isolate from a pyrite-forming mixed culture.</title>
        <authorList>
            <person name="Bunk B."/>
            <person name="Sproer C."/>
            <person name="Spring S."/>
            <person name="Pester M."/>
        </authorList>
    </citation>
    <scope>NUCLEOTIDE SEQUENCE [LARGE SCALE GENOMIC DNA]</scope>
    <source>
        <strain evidence="9">J.5.4.2-T.3.5.2</strain>
    </source>
</reference>
<feature type="transmembrane region" description="Helical" evidence="6">
    <location>
        <begin position="53"/>
        <end position="75"/>
    </location>
</feature>
<dbReference type="InterPro" id="IPR025383">
    <property type="entry name" value="MrpA_C/MbhD"/>
</dbReference>
<feature type="domain" description="MrpA C-terminal/MbhD" evidence="7">
    <location>
        <begin position="12"/>
        <end position="76"/>
    </location>
</feature>
<comment type="subcellular location">
    <subcellularLocation>
        <location evidence="1">Cell membrane</location>
        <topology evidence="1">Multi-pass membrane protein</topology>
    </subcellularLocation>
</comment>
<keyword evidence="9" id="KW-1185">Reference proteome</keyword>
<dbReference type="RefSeq" id="WP_274372482.1">
    <property type="nucleotide sequence ID" value="NZ_CP072943.1"/>
</dbReference>
<keyword evidence="3 6" id="KW-0812">Transmembrane</keyword>
<dbReference type="Proteomes" id="UP000671879">
    <property type="component" value="Chromosome"/>
</dbReference>
<evidence type="ECO:0000256" key="4">
    <source>
        <dbReference type="ARBA" id="ARBA00022989"/>
    </source>
</evidence>
<evidence type="ECO:0000259" key="7">
    <source>
        <dbReference type="Pfam" id="PF13244"/>
    </source>
</evidence>
<protein>
    <submittedName>
        <fullName evidence="8">DUF4040 domain-containing protein</fullName>
    </submittedName>
</protein>
<keyword evidence="5 6" id="KW-0472">Membrane</keyword>
<dbReference type="Gene3D" id="1.20.120.1200">
    <property type="entry name" value="NADH-ubiquinone/plastoquinone oxidoreductase chain 6, subunit NuoJ"/>
    <property type="match status" value="1"/>
</dbReference>
<organism evidence="8 9">
    <name type="scientific">Aminithiophilus ramosus</name>
    <dbReference type="NCBI Taxonomy" id="3029084"/>
    <lineage>
        <taxon>Bacteria</taxon>
        <taxon>Thermotogati</taxon>
        <taxon>Synergistota</taxon>
        <taxon>Synergistia</taxon>
        <taxon>Synergistales</taxon>
        <taxon>Aminithiophilaceae</taxon>
        <taxon>Aminithiophilus</taxon>
    </lineage>
</organism>
<dbReference type="EMBL" id="CP072943">
    <property type="protein sequence ID" value="QTX31330.1"/>
    <property type="molecule type" value="Genomic_DNA"/>
</dbReference>
<evidence type="ECO:0000256" key="3">
    <source>
        <dbReference type="ARBA" id="ARBA00022692"/>
    </source>
</evidence>
<dbReference type="KEGG" id="aram:KAR29_08000"/>
<name>A0A9Q7EW17_9BACT</name>
<keyword evidence="2" id="KW-1003">Cell membrane</keyword>
<keyword evidence="4 6" id="KW-1133">Transmembrane helix</keyword>
<evidence type="ECO:0000256" key="6">
    <source>
        <dbReference type="SAM" id="Phobius"/>
    </source>
</evidence>
<evidence type="ECO:0000313" key="8">
    <source>
        <dbReference type="EMBL" id="QTX31330.1"/>
    </source>
</evidence>
<gene>
    <name evidence="8" type="ORF">KAR29_08000</name>
</gene>
<evidence type="ECO:0000256" key="5">
    <source>
        <dbReference type="ARBA" id="ARBA00023136"/>
    </source>
</evidence>
<dbReference type="Pfam" id="PF13244">
    <property type="entry name" value="MbhD"/>
    <property type="match status" value="1"/>
</dbReference>